<dbReference type="InterPro" id="IPR013785">
    <property type="entry name" value="Aldolase_TIM"/>
</dbReference>
<dbReference type="Proteomes" id="UP000445000">
    <property type="component" value="Unassembled WGS sequence"/>
</dbReference>
<evidence type="ECO:0000256" key="9">
    <source>
        <dbReference type="ARBA" id="ARBA00031155"/>
    </source>
</evidence>
<dbReference type="FunFam" id="3.20.20.70:FF:000154">
    <property type="entry name" value="Probable nitronate monooxygenase"/>
    <property type="match status" value="1"/>
</dbReference>
<keyword evidence="6" id="KW-0547">Nucleotide-binding</keyword>
<comment type="caution">
    <text evidence="12">The sequence shown here is derived from an EMBL/GenBank/DDBJ whole genome shotgun (WGS) entry which is preliminary data.</text>
</comment>
<keyword evidence="3" id="KW-0216">Detoxification</keyword>
<evidence type="ECO:0000256" key="8">
    <source>
        <dbReference type="ARBA" id="ARBA00023033"/>
    </source>
</evidence>
<name>A0A829YLS5_9GAMM</name>
<keyword evidence="7" id="KW-0560">Oxidoreductase</keyword>
<dbReference type="RefSeq" id="WP_161815759.1">
    <property type="nucleotide sequence ID" value="NZ_BLJN01000008.1"/>
</dbReference>
<evidence type="ECO:0000256" key="1">
    <source>
        <dbReference type="ARBA" id="ARBA00001917"/>
    </source>
</evidence>
<evidence type="ECO:0000256" key="3">
    <source>
        <dbReference type="ARBA" id="ARBA00022575"/>
    </source>
</evidence>
<dbReference type="AlphaFoldDB" id="A0A829YLS5"/>
<evidence type="ECO:0000256" key="2">
    <source>
        <dbReference type="ARBA" id="ARBA00009881"/>
    </source>
</evidence>
<dbReference type="GO" id="GO:0018580">
    <property type="term" value="F:nitronate monooxygenase activity"/>
    <property type="evidence" value="ECO:0007669"/>
    <property type="project" value="InterPro"/>
</dbReference>
<evidence type="ECO:0000256" key="11">
    <source>
        <dbReference type="ARBA" id="ARBA00067136"/>
    </source>
</evidence>
<dbReference type="SUPFAM" id="SSF51412">
    <property type="entry name" value="Inosine monophosphate dehydrogenase (IMPDH)"/>
    <property type="match status" value="1"/>
</dbReference>
<dbReference type="PANTHER" id="PTHR42747">
    <property type="entry name" value="NITRONATE MONOOXYGENASE-RELATED"/>
    <property type="match status" value="1"/>
</dbReference>
<dbReference type="PANTHER" id="PTHR42747:SF3">
    <property type="entry name" value="NITRONATE MONOOXYGENASE-RELATED"/>
    <property type="match status" value="1"/>
</dbReference>
<proteinExistence type="inferred from homology"/>
<dbReference type="GO" id="GO:0009636">
    <property type="term" value="P:response to toxic substance"/>
    <property type="evidence" value="ECO:0007669"/>
    <property type="project" value="UniProtKB-KW"/>
</dbReference>
<dbReference type="EMBL" id="BLJN01000008">
    <property type="protein sequence ID" value="GFE84149.1"/>
    <property type="molecule type" value="Genomic_DNA"/>
</dbReference>
<dbReference type="InterPro" id="IPR004136">
    <property type="entry name" value="NMO"/>
</dbReference>
<evidence type="ECO:0000256" key="7">
    <source>
        <dbReference type="ARBA" id="ARBA00023002"/>
    </source>
</evidence>
<keyword evidence="5" id="KW-0288">FMN</keyword>
<dbReference type="GO" id="GO:0000166">
    <property type="term" value="F:nucleotide binding"/>
    <property type="evidence" value="ECO:0007669"/>
    <property type="project" value="UniProtKB-KW"/>
</dbReference>
<dbReference type="Gene3D" id="3.20.20.70">
    <property type="entry name" value="Aldolase class I"/>
    <property type="match status" value="1"/>
</dbReference>
<evidence type="ECO:0000256" key="4">
    <source>
        <dbReference type="ARBA" id="ARBA00022630"/>
    </source>
</evidence>
<evidence type="ECO:0000256" key="5">
    <source>
        <dbReference type="ARBA" id="ARBA00022643"/>
    </source>
</evidence>
<reference evidence="13" key="1">
    <citation type="submission" date="2020-01" db="EMBL/GenBank/DDBJ databases">
        <title>'Steroidobacter agaridevorans' sp. nov., agar-degrading bacteria isolated from rhizosphere soils.</title>
        <authorList>
            <person name="Ikenaga M."/>
            <person name="Kataoka M."/>
            <person name="Murouchi A."/>
            <person name="Katsuragi S."/>
            <person name="Sakai M."/>
        </authorList>
    </citation>
    <scope>NUCLEOTIDE SEQUENCE [LARGE SCALE GENOMIC DNA]</scope>
    <source>
        <strain evidence="13">YU21-B</strain>
    </source>
</reference>
<dbReference type="Pfam" id="PF03060">
    <property type="entry name" value="NMO"/>
    <property type="match status" value="1"/>
</dbReference>
<sequence>MSSVQSLLALLGIEHPIIQAPMAGVSTPALAAAVSNSGGLGSLGLGASNVEQSRAMIRATRALTSRPFNVNLFCHRRATADAAREAAWLAYLEPHFARFGAKPPQELREIYHTFVGNQPMLAMLLEERPAIVSFHFGLPSPEWIKQFRAAGIVMLACATNSEEATLCERAGVDAIVAQGVEAGGHRGVFDPERGDDGIGTFALVRMLVKQCSVPIIAAGGIMDGRGMAAAMTLGAVGVQMGTAFVLCPESSANAAYREQMKSERAHHTRITAAISGRGARGLPNQMYELIEAGALGLPDYPIAYDAAKALHAAASAQGNHEYAAYWAGQAAPLARELPAAVLVSQLVQEWRAASGIE</sequence>
<comment type="catalytic activity">
    <reaction evidence="10">
        <text>3 propionate 3-nitronate + 3 O2 + H2O = 3 3-oxopropanoate + 2 nitrate + nitrite + H2O2 + 3 H(+)</text>
        <dbReference type="Rhea" id="RHEA:57332"/>
        <dbReference type="ChEBI" id="CHEBI:15377"/>
        <dbReference type="ChEBI" id="CHEBI:15378"/>
        <dbReference type="ChEBI" id="CHEBI:15379"/>
        <dbReference type="ChEBI" id="CHEBI:16240"/>
        <dbReference type="ChEBI" id="CHEBI:16301"/>
        <dbReference type="ChEBI" id="CHEBI:17632"/>
        <dbReference type="ChEBI" id="CHEBI:33190"/>
        <dbReference type="ChEBI" id="CHEBI:136067"/>
    </reaction>
</comment>
<organism evidence="12 13">
    <name type="scientific">Steroidobacter agaridevorans</name>
    <dbReference type="NCBI Taxonomy" id="2695856"/>
    <lineage>
        <taxon>Bacteria</taxon>
        <taxon>Pseudomonadati</taxon>
        <taxon>Pseudomonadota</taxon>
        <taxon>Gammaproteobacteria</taxon>
        <taxon>Steroidobacterales</taxon>
        <taxon>Steroidobacteraceae</taxon>
        <taxon>Steroidobacter</taxon>
    </lineage>
</organism>
<comment type="similarity">
    <text evidence="2">Belongs to the nitronate monooxygenase family. NMO class I subfamily.</text>
</comment>
<keyword evidence="8" id="KW-0503">Monooxygenase</keyword>
<accession>A0A829YLS5</accession>
<evidence type="ECO:0000313" key="13">
    <source>
        <dbReference type="Proteomes" id="UP000445000"/>
    </source>
</evidence>
<evidence type="ECO:0000313" key="12">
    <source>
        <dbReference type="EMBL" id="GFE84149.1"/>
    </source>
</evidence>
<keyword evidence="4" id="KW-0285">Flavoprotein</keyword>
<comment type="cofactor">
    <cofactor evidence="1">
        <name>FMN</name>
        <dbReference type="ChEBI" id="CHEBI:58210"/>
    </cofactor>
</comment>
<dbReference type="CDD" id="cd04730">
    <property type="entry name" value="NPD_like"/>
    <property type="match status" value="1"/>
</dbReference>
<evidence type="ECO:0000256" key="10">
    <source>
        <dbReference type="ARBA" id="ARBA00049401"/>
    </source>
</evidence>
<protein>
    <recommendedName>
        <fullName evidence="11">Nitronate monooxygenase</fullName>
    </recommendedName>
    <alternativeName>
        <fullName evidence="9">Propionate 3-nitronate monooxygenase</fullName>
    </alternativeName>
</protein>
<keyword evidence="13" id="KW-1185">Reference proteome</keyword>
<gene>
    <name evidence="12" type="ORF">GCM10011487_61490</name>
</gene>
<evidence type="ECO:0000256" key="6">
    <source>
        <dbReference type="ARBA" id="ARBA00022741"/>
    </source>
</evidence>